<feature type="compositionally biased region" description="Low complexity" evidence="10">
    <location>
        <begin position="37"/>
        <end position="53"/>
    </location>
</feature>
<dbReference type="InterPro" id="IPR018035">
    <property type="entry name" value="Flagellar_FliH/T3SS_HrpE"/>
</dbReference>
<evidence type="ECO:0000256" key="6">
    <source>
        <dbReference type="ARBA" id="ARBA00022490"/>
    </source>
</evidence>
<evidence type="ECO:0000313" key="12">
    <source>
        <dbReference type="EMBL" id="NJA89153.1"/>
    </source>
</evidence>
<comment type="caution">
    <text evidence="12">The sequence shown here is derived from an EMBL/GenBank/DDBJ whole genome shotgun (WGS) entry which is preliminary data.</text>
</comment>
<gene>
    <name evidence="12" type="ORF">HCX48_07945</name>
</gene>
<comment type="subcellular location">
    <subcellularLocation>
        <location evidence="2">Cytoplasm</location>
    </subcellularLocation>
</comment>
<comment type="function">
    <text evidence="1">Needed for flagellar regrowth and assembly.</text>
</comment>
<evidence type="ECO:0000256" key="8">
    <source>
        <dbReference type="ARBA" id="ARBA00022927"/>
    </source>
</evidence>
<evidence type="ECO:0000256" key="2">
    <source>
        <dbReference type="ARBA" id="ARBA00004496"/>
    </source>
</evidence>
<evidence type="ECO:0000259" key="11">
    <source>
        <dbReference type="Pfam" id="PF02108"/>
    </source>
</evidence>
<feature type="compositionally biased region" description="Pro residues" evidence="10">
    <location>
        <begin position="27"/>
        <end position="36"/>
    </location>
</feature>
<evidence type="ECO:0000256" key="10">
    <source>
        <dbReference type="SAM" id="MobiDB-lite"/>
    </source>
</evidence>
<keyword evidence="9" id="KW-1006">Bacterial flagellum protein export</keyword>
<reference evidence="13" key="1">
    <citation type="submission" date="2020-03" db="EMBL/GenBank/DDBJ databases">
        <title>Whole-genome sequence of the purple nonsulfur bacterium Rhodocyclus tenuis DSM112.</title>
        <authorList>
            <person name="Kyndt J.A."/>
            <person name="Meyer T.E."/>
        </authorList>
    </citation>
    <scope>NUCLEOTIDE SEQUENCE [LARGE SCALE GENOMIC DNA]</scope>
    <source>
        <strain evidence="13">DSM 112</strain>
    </source>
</reference>
<dbReference type="PANTHER" id="PTHR34982">
    <property type="entry name" value="YOP PROTEINS TRANSLOCATION PROTEIN L"/>
    <property type="match status" value="1"/>
</dbReference>
<keyword evidence="12" id="KW-0969">Cilium</keyword>
<dbReference type="RefSeq" id="WP_167681569.1">
    <property type="nucleotide sequence ID" value="NZ_JAATWB010000004.1"/>
</dbReference>
<organism evidence="12 13">
    <name type="scientific">Rhodocyclus gracilis</name>
    <dbReference type="NCBI Taxonomy" id="2929842"/>
    <lineage>
        <taxon>Bacteria</taxon>
        <taxon>Pseudomonadati</taxon>
        <taxon>Pseudomonadota</taxon>
        <taxon>Betaproteobacteria</taxon>
        <taxon>Rhodocyclales</taxon>
        <taxon>Rhodocyclaceae</taxon>
        <taxon>Rhodocyclus</taxon>
    </lineage>
</organism>
<dbReference type="InterPro" id="IPR000563">
    <property type="entry name" value="Flag_FliH"/>
</dbReference>
<keyword evidence="6" id="KW-0963">Cytoplasm</keyword>
<evidence type="ECO:0000256" key="1">
    <source>
        <dbReference type="ARBA" id="ARBA00003041"/>
    </source>
</evidence>
<comment type="similarity">
    <text evidence="3">Belongs to the FliH family.</text>
</comment>
<keyword evidence="7" id="KW-1005">Bacterial flagellum biogenesis</keyword>
<dbReference type="NCBIfam" id="NF004270">
    <property type="entry name" value="PRK05687.2-1"/>
    <property type="match status" value="1"/>
</dbReference>
<dbReference type="InterPro" id="IPR051472">
    <property type="entry name" value="T3SS_Stator/FliH"/>
</dbReference>
<dbReference type="EMBL" id="JAATWB010000004">
    <property type="protein sequence ID" value="NJA89153.1"/>
    <property type="molecule type" value="Genomic_DNA"/>
</dbReference>
<evidence type="ECO:0000256" key="3">
    <source>
        <dbReference type="ARBA" id="ARBA00006602"/>
    </source>
</evidence>
<evidence type="ECO:0000256" key="9">
    <source>
        <dbReference type="ARBA" id="ARBA00023225"/>
    </source>
</evidence>
<dbReference type="PRINTS" id="PR01003">
    <property type="entry name" value="FLGFLIH"/>
</dbReference>
<proteinExistence type="inferred from homology"/>
<sequence length="246" mass="25935">MSGFTPRGKLTAYQRWELADFDAPEPGTEPAPPLPAAAPAGDEPPGDPAQDGELVSDSGLQLPTAEEIERLHAEAQESGYAAGHAAGLAAGREEGYAAGIAEGREHSARLASALSTLKEALAATEENLAAPLLTLAVDLAGEVLRQSLRIQPELLLPVVREAMATLPTHNGKPVLFLNPADSVLVREHLADTLEHGGWRLMEDATIEAGGCRVEIGASEVDATLQKRWRRVIESIGGSGDWLAPPR</sequence>
<dbReference type="Pfam" id="PF02108">
    <property type="entry name" value="FliH"/>
    <property type="match status" value="1"/>
</dbReference>
<evidence type="ECO:0000313" key="13">
    <source>
        <dbReference type="Proteomes" id="UP000720344"/>
    </source>
</evidence>
<keyword evidence="12" id="KW-0966">Cell projection</keyword>
<evidence type="ECO:0000256" key="7">
    <source>
        <dbReference type="ARBA" id="ARBA00022795"/>
    </source>
</evidence>
<dbReference type="PANTHER" id="PTHR34982:SF1">
    <property type="entry name" value="FLAGELLAR ASSEMBLY PROTEIN FLIH"/>
    <property type="match status" value="1"/>
</dbReference>
<keyword evidence="5" id="KW-0813">Transport</keyword>
<keyword evidence="12" id="KW-0282">Flagellum</keyword>
<evidence type="ECO:0000256" key="4">
    <source>
        <dbReference type="ARBA" id="ARBA00016507"/>
    </source>
</evidence>
<evidence type="ECO:0000256" key="5">
    <source>
        <dbReference type="ARBA" id="ARBA00022448"/>
    </source>
</evidence>
<dbReference type="Proteomes" id="UP000720344">
    <property type="component" value="Unassembled WGS sequence"/>
</dbReference>
<keyword evidence="13" id="KW-1185">Reference proteome</keyword>
<name>A0ABX0WJU9_9RHOO</name>
<accession>A0ABX0WJU9</accession>
<feature type="domain" description="Flagellar assembly protein FliH/Type III secretion system HrpE" evidence="11">
    <location>
        <begin position="105"/>
        <end position="231"/>
    </location>
</feature>
<keyword evidence="8" id="KW-0653">Protein transport</keyword>
<feature type="region of interest" description="Disordered" evidence="10">
    <location>
        <begin position="1"/>
        <end position="56"/>
    </location>
</feature>
<protein>
    <recommendedName>
        <fullName evidence="4">Flagellar assembly protein FliH</fullName>
    </recommendedName>
</protein>